<evidence type="ECO:0000256" key="3">
    <source>
        <dbReference type="ARBA" id="ARBA00023235"/>
    </source>
</evidence>
<dbReference type="EC" id="5.4.99.12" evidence="4"/>
<comment type="function">
    <text evidence="4">Formation of pseudouridine at positions 38, 39 and 40 in the anticodon stem and loop of transfer RNAs.</text>
</comment>
<dbReference type="Gene3D" id="3.30.70.580">
    <property type="entry name" value="Pseudouridine synthase I, catalytic domain, N-terminal subdomain"/>
    <property type="match status" value="1"/>
</dbReference>
<dbReference type="SUPFAM" id="SSF55120">
    <property type="entry name" value="Pseudouridine synthase"/>
    <property type="match status" value="1"/>
</dbReference>
<dbReference type="EMBL" id="JACRTG010000018">
    <property type="protein sequence ID" value="MBC8588159.1"/>
    <property type="molecule type" value="Genomic_DNA"/>
</dbReference>
<dbReference type="InterPro" id="IPR020097">
    <property type="entry name" value="PsdUridine_synth_TruA_a/b_dom"/>
</dbReference>
<dbReference type="InterPro" id="IPR020103">
    <property type="entry name" value="PsdUridine_synth_cat_dom_sf"/>
</dbReference>
<name>A0A926EXL1_9FIRM</name>
<evidence type="ECO:0000313" key="9">
    <source>
        <dbReference type="EMBL" id="MBC8588159.1"/>
    </source>
</evidence>
<dbReference type="InterPro" id="IPR020095">
    <property type="entry name" value="PsdUridine_synth_TruA_C"/>
</dbReference>
<dbReference type="GO" id="GO:0003723">
    <property type="term" value="F:RNA binding"/>
    <property type="evidence" value="ECO:0007669"/>
    <property type="project" value="InterPro"/>
</dbReference>
<dbReference type="InterPro" id="IPR020094">
    <property type="entry name" value="TruA/RsuA/RluB/E/F_N"/>
</dbReference>
<evidence type="ECO:0000256" key="7">
    <source>
        <dbReference type="RuleBase" id="RU003792"/>
    </source>
</evidence>
<dbReference type="Gene3D" id="3.30.70.660">
    <property type="entry name" value="Pseudouridine synthase I, catalytic domain, C-terminal subdomain"/>
    <property type="match status" value="1"/>
</dbReference>
<evidence type="ECO:0000256" key="5">
    <source>
        <dbReference type="PIRSR" id="PIRSR001430-1"/>
    </source>
</evidence>
<dbReference type="GO" id="GO:0031119">
    <property type="term" value="P:tRNA pseudouridine synthesis"/>
    <property type="evidence" value="ECO:0007669"/>
    <property type="project" value="UniProtKB-UniRule"/>
</dbReference>
<comment type="subunit">
    <text evidence="4">Homodimer.</text>
</comment>
<dbReference type="FunFam" id="3.30.70.580:FF:000001">
    <property type="entry name" value="tRNA pseudouridine synthase A"/>
    <property type="match status" value="1"/>
</dbReference>
<comment type="caution">
    <text evidence="9">The sequence shown here is derived from an EMBL/GenBank/DDBJ whole genome shotgun (WGS) entry which is preliminary data.</text>
</comment>
<dbReference type="HAMAP" id="MF_00171">
    <property type="entry name" value="TruA"/>
    <property type="match status" value="1"/>
</dbReference>
<keyword evidence="3 4" id="KW-0413">Isomerase</keyword>
<evidence type="ECO:0000313" key="10">
    <source>
        <dbReference type="Proteomes" id="UP000601171"/>
    </source>
</evidence>
<keyword evidence="2 4" id="KW-0819">tRNA processing</keyword>
<comment type="catalytic activity">
    <reaction evidence="4 7">
        <text>uridine(38/39/40) in tRNA = pseudouridine(38/39/40) in tRNA</text>
        <dbReference type="Rhea" id="RHEA:22376"/>
        <dbReference type="Rhea" id="RHEA-COMP:10085"/>
        <dbReference type="Rhea" id="RHEA-COMP:10087"/>
        <dbReference type="ChEBI" id="CHEBI:65314"/>
        <dbReference type="ChEBI" id="CHEBI:65315"/>
        <dbReference type="EC" id="5.4.99.12"/>
    </reaction>
</comment>
<dbReference type="Proteomes" id="UP000601171">
    <property type="component" value="Unassembled WGS sequence"/>
</dbReference>
<feature type="active site" description="Nucleophile" evidence="4 5">
    <location>
        <position position="52"/>
    </location>
</feature>
<feature type="domain" description="Pseudouridine synthase I TruA alpha/beta" evidence="8">
    <location>
        <begin position="143"/>
        <end position="245"/>
    </location>
</feature>
<gene>
    <name evidence="4 9" type="primary">truA</name>
    <name evidence="9" type="ORF">H8707_07895</name>
</gene>
<evidence type="ECO:0000256" key="1">
    <source>
        <dbReference type="ARBA" id="ARBA00009375"/>
    </source>
</evidence>
<organism evidence="9 10">
    <name type="scientific">Paratissierella segnis</name>
    <dbReference type="NCBI Taxonomy" id="2763679"/>
    <lineage>
        <taxon>Bacteria</taxon>
        <taxon>Bacillati</taxon>
        <taxon>Bacillota</taxon>
        <taxon>Tissierellia</taxon>
        <taxon>Tissierellales</taxon>
        <taxon>Tissierellaceae</taxon>
        <taxon>Paratissierella</taxon>
    </lineage>
</organism>
<evidence type="ECO:0000256" key="4">
    <source>
        <dbReference type="HAMAP-Rule" id="MF_00171"/>
    </source>
</evidence>
<protein>
    <recommendedName>
        <fullName evidence="4">tRNA pseudouridine synthase A</fullName>
        <ecNumber evidence="4">5.4.99.12</ecNumber>
    </recommendedName>
    <alternativeName>
        <fullName evidence="4">tRNA pseudouridine(38-40) synthase</fullName>
    </alternativeName>
    <alternativeName>
        <fullName evidence="4">tRNA pseudouridylate synthase I</fullName>
    </alternativeName>
    <alternativeName>
        <fullName evidence="4">tRNA-uridine isomerase I</fullName>
    </alternativeName>
</protein>
<dbReference type="AlphaFoldDB" id="A0A926EXL1"/>
<feature type="binding site" evidence="4 6">
    <location>
        <position position="110"/>
    </location>
    <ligand>
        <name>substrate</name>
    </ligand>
</feature>
<comment type="similarity">
    <text evidence="1 4 7">Belongs to the tRNA pseudouridine synthase TruA family.</text>
</comment>
<sequence length="245" mass="28173">MRNIMLIIEYEGTNYSGWQYQENAISVQRIIEEAIQSIEGERIKLIGSGRTDARVHALYQVANFFTNSDIPGYSFKYVLNTKLPGDITIIDSKEVDEDFHSRFSATHKKYKYLVYNGKMPKALYRNFSYHIRKELNLEDMRIASKYLLGTHDFNSFKSSKAVVRSSIRTINAISIEKNKDFVEISIDGDSFLRNMVRIIVGTLVEIGLGKRNRDDIVNILEAKNRKAAGHTAPPQGLFLERVFYD</sequence>
<dbReference type="GO" id="GO:0160147">
    <property type="term" value="F:tRNA pseudouridine(38-40) synthase activity"/>
    <property type="evidence" value="ECO:0007669"/>
    <property type="project" value="UniProtKB-EC"/>
</dbReference>
<keyword evidence="10" id="KW-1185">Reference proteome</keyword>
<evidence type="ECO:0000259" key="8">
    <source>
        <dbReference type="Pfam" id="PF01416"/>
    </source>
</evidence>
<dbReference type="Pfam" id="PF01416">
    <property type="entry name" value="PseudoU_synth_1"/>
    <property type="match status" value="2"/>
</dbReference>
<evidence type="ECO:0000256" key="6">
    <source>
        <dbReference type="PIRSR" id="PIRSR001430-2"/>
    </source>
</evidence>
<dbReference type="PIRSF" id="PIRSF001430">
    <property type="entry name" value="tRNA_psdUrid_synth"/>
    <property type="match status" value="1"/>
</dbReference>
<reference evidence="9" key="1">
    <citation type="submission" date="2020-08" db="EMBL/GenBank/DDBJ databases">
        <title>Genome public.</title>
        <authorList>
            <person name="Liu C."/>
            <person name="Sun Q."/>
        </authorList>
    </citation>
    <scope>NUCLEOTIDE SEQUENCE</scope>
    <source>
        <strain evidence="9">BX21</strain>
    </source>
</reference>
<feature type="domain" description="Pseudouridine synthase I TruA alpha/beta" evidence="8">
    <location>
        <begin position="7"/>
        <end position="103"/>
    </location>
</feature>
<dbReference type="PANTHER" id="PTHR11142">
    <property type="entry name" value="PSEUDOURIDYLATE SYNTHASE"/>
    <property type="match status" value="1"/>
</dbReference>
<dbReference type="PANTHER" id="PTHR11142:SF0">
    <property type="entry name" value="TRNA PSEUDOURIDINE SYNTHASE-LIKE 1"/>
    <property type="match status" value="1"/>
</dbReference>
<comment type="caution">
    <text evidence="4">Lacks conserved residue(s) required for the propagation of feature annotation.</text>
</comment>
<accession>A0A926EXL1</accession>
<dbReference type="NCBIfam" id="TIGR00071">
    <property type="entry name" value="hisT_truA"/>
    <property type="match status" value="1"/>
</dbReference>
<proteinExistence type="inferred from homology"/>
<dbReference type="InterPro" id="IPR001406">
    <property type="entry name" value="PsdUridine_synth_TruA"/>
</dbReference>
<evidence type="ECO:0000256" key="2">
    <source>
        <dbReference type="ARBA" id="ARBA00022694"/>
    </source>
</evidence>
<dbReference type="CDD" id="cd02570">
    <property type="entry name" value="PseudoU_synth_EcTruA"/>
    <property type="match status" value="1"/>
</dbReference>